<dbReference type="KEGG" id="dru:Desru_3679"/>
<dbReference type="AlphaFoldDB" id="F6DP50"/>
<dbReference type="HOGENOM" id="CLU_1472948_0_0_9"/>
<dbReference type="Pfam" id="PF07833">
    <property type="entry name" value="Cu_amine_oxidN1"/>
    <property type="match status" value="1"/>
</dbReference>
<accession>F6DP50</accession>
<dbReference type="SUPFAM" id="SSF55383">
    <property type="entry name" value="Copper amine oxidase, domain N"/>
    <property type="match status" value="1"/>
</dbReference>
<dbReference type="OrthoDB" id="9780101at2"/>
<keyword evidence="4" id="KW-1185">Reference proteome</keyword>
<reference evidence="3 4" key="2">
    <citation type="journal article" date="2012" name="Stand. Genomic Sci.">
        <title>Complete genome sequence of the sulfate-reducing firmicute Desulfotomaculum ruminis type strain (DL(T)).</title>
        <authorList>
            <person name="Spring S."/>
            <person name="Visser M."/>
            <person name="Lu M."/>
            <person name="Copeland A."/>
            <person name="Lapidus A."/>
            <person name="Lucas S."/>
            <person name="Cheng J.F."/>
            <person name="Han C."/>
            <person name="Tapia R."/>
            <person name="Goodwin L.A."/>
            <person name="Pitluck S."/>
            <person name="Ivanova N."/>
            <person name="Land M."/>
            <person name="Hauser L."/>
            <person name="Larimer F."/>
            <person name="Rohde M."/>
            <person name="Goker M."/>
            <person name="Detter J.C."/>
            <person name="Kyrpides N.C."/>
            <person name="Woyke T."/>
            <person name="Schaap P.J."/>
            <person name="Plugge C.M."/>
            <person name="Muyzer G."/>
            <person name="Kuever J."/>
            <person name="Pereira I.A."/>
            <person name="Parshina S.N."/>
            <person name="Bernier-Latmani R."/>
            <person name="Stams A.J."/>
            <person name="Klenk H.P."/>
        </authorList>
    </citation>
    <scope>NUCLEOTIDE SEQUENCE [LARGE SCALE GENOMIC DNA]</scope>
    <source>
        <strain evidence="4">ATCC 23193 / DSM 2154 / NCIB 8452 / DL</strain>
    </source>
</reference>
<dbReference type="RefSeq" id="WP_013843625.1">
    <property type="nucleotide sequence ID" value="NC_015589.1"/>
</dbReference>
<dbReference type="InterPro" id="IPR036582">
    <property type="entry name" value="Mao_N_sf"/>
</dbReference>
<dbReference type="Proteomes" id="UP000009234">
    <property type="component" value="Chromosome"/>
</dbReference>
<dbReference type="Gene3D" id="3.30.457.10">
    <property type="entry name" value="Copper amine oxidase-like, N-terminal domain"/>
    <property type="match status" value="1"/>
</dbReference>
<sequence>MKKLTIILLILCFSFSFGRQGFAQQNIEIRINGSVTDPTTPARIIERHVMVPLRFIAESLNAEVNWNDLNPTVEIISNTPDYKLMKLNGKQTTWPYWEQDGQVYMEVHNYIDLMRRYYSNYYSIGLGSSHISFNNRNFKYTPIKRGEFSTVSLQILWERGDFVPFIWDSKNGNLLVEKIKDDF</sequence>
<dbReference type="InterPro" id="IPR012854">
    <property type="entry name" value="Cu_amine_oxidase-like_N"/>
</dbReference>
<feature type="chain" id="PRO_5003338793" evidence="1">
    <location>
        <begin position="24"/>
        <end position="183"/>
    </location>
</feature>
<feature type="signal peptide" evidence="1">
    <location>
        <begin position="1"/>
        <end position="23"/>
    </location>
</feature>
<evidence type="ECO:0000259" key="2">
    <source>
        <dbReference type="Pfam" id="PF07833"/>
    </source>
</evidence>
<organism evidence="3 4">
    <name type="scientific">Desulforamulus ruminis (strain ATCC 23193 / DSM 2154 / NCIMB 8452 / DL)</name>
    <name type="common">Desulfotomaculum ruminis</name>
    <dbReference type="NCBI Taxonomy" id="696281"/>
    <lineage>
        <taxon>Bacteria</taxon>
        <taxon>Bacillati</taxon>
        <taxon>Bacillota</taxon>
        <taxon>Clostridia</taxon>
        <taxon>Eubacteriales</taxon>
        <taxon>Peptococcaceae</taxon>
        <taxon>Desulforamulus</taxon>
    </lineage>
</organism>
<proteinExistence type="predicted"/>
<evidence type="ECO:0000256" key="1">
    <source>
        <dbReference type="SAM" id="SignalP"/>
    </source>
</evidence>
<name>F6DP50_DESRL</name>
<reference evidence="4" key="1">
    <citation type="submission" date="2011-05" db="EMBL/GenBank/DDBJ databases">
        <title>Complete sequence of Desulfotomaculum ruminis DSM 2154.</title>
        <authorList>
            <person name="Lucas S."/>
            <person name="Copeland A."/>
            <person name="Lapidus A."/>
            <person name="Cheng J.-F."/>
            <person name="Goodwin L."/>
            <person name="Pitluck S."/>
            <person name="Lu M."/>
            <person name="Detter J.C."/>
            <person name="Han C."/>
            <person name="Tapia R."/>
            <person name="Land M."/>
            <person name="Hauser L."/>
            <person name="Kyrpides N."/>
            <person name="Ivanova N."/>
            <person name="Mikhailova N."/>
            <person name="Pagani I."/>
            <person name="Stams A.J.M."/>
            <person name="Plugge C.M."/>
            <person name="Muyzer G."/>
            <person name="Kuever J."/>
            <person name="Parshina S.N."/>
            <person name="Ivanova A.E."/>
            <person name="Nazina T.N."/>
            <person name="Brambilla E."/>
            <person name="Spring S."/>
            <person name="Klenk H.-P."/>
            <person name="Woyke T."/>
        </authorList>
    </citation>
    <scope>NUCLEOTIDE SEQUENCE [LARGE SCALE GENOMIC DNA]</scope>
    <source>
        <strain evidence="4">ATCC 23193 / DSM 2154 / NCIB 8452 / DL</strain>
    </source>
</reference>
<dbReference type="STRING" id="696281.Desru_3679"/>
<evidence type="ECO:0000313" key="3">
    <source>
        <dbReference type="EMBL" id="AEG61879.1"/>
    </source>
</evidence>
<protein>
    <submittedName>
        <fullName evidence="3">Copper amine oxidase-like domain-containing protein</fullName>
    </submittedName>
</protein>
<gene>
    <name evidence="3" type="ordered locus">Desru_3679</name>
</gene>
<feature type="domain" description="Copper amine oxidase-like N-terminal" evidence="2">
    <location>
        <begin position="26"/>
        <end position="75"/>
    </location>
</feature>
<dbReference type="EMBL" id="CP002780">
    <property type="protein sequence ID" value="AEG61879.1"/>
    <property type="molecule type" value="Genomic_DNA"/>
</dbReference>
<evidence type="ECO:0000313" key="4">
    <source>
        <dbReference type="Proteomes" id="UP000009234"/>
    </source>
</evidence>
<keyword evidence="1" id="KW-0732">Signal</keyword>